<evidence type="ECO:0000256" key="1">
    <source>
        <dbReference type="ARBA" id="ARBA00000798"/>
    </source>
</evidence>
<evidence type="ECO:0000256" key="8">
    <source>
        <dbReference type="ARBA" id="ARBA00023098"/>
    </source>
</evidence>
<evidence type="ECO:0000256" key="2">
    <source>
        <dbReference type="ARBA" id="ARBA00003145"/>
    </source>
</evidence>
<dbReference type="OrthoDB" id="8828485at2"/>
<sequence length="481" mass="54400">MKLEPGRNCWRLEQADRFAFIVDAENYFVAVRAAMLRARHSIMLIGWDFDARISLGEGEGPEQLGDFMLWLADRSPALQIRLLRWDTGAFQAMFRGNTLSTILRWKWHKQIMLKLDGAHPFASSHHQKIVVIDDCIAFCGGIDMTVGRWDRRDHEDNDPGRIDPDGKPYGPWHDATSAFDGAAARAMGDLARKRWKIATGETLKPAGDNHECWPPALEANFKNVELAIARTQPEMSDVAPLHEIEDMYLDLIASAKRWIYAESQYFASRRIAHAVAKRLVEVDGPEIVIVNPISAEGWLEPIAMDSARARLLEALRRIDKHDRFRLYHPVTAQGAEIYVHAKVMVVDNQFLRVGSSNFNNRSLRLDTECDVVLSGVGPENAELCEEIALLRNDLIAEHLATTPDEVARRLKSSGSLIAVIEALRGETSGRTLQAFEIPELSDIEEWLADNEILDPEGPDALFEPLSKRGLFYGWRKRLRPH</sequence>
<dbReference type="PANTHER" id="PTHR18896">
    <property type="entry name" value="PHOSPHOLIPASE D"/>
    <property type="match status" value="1"/>
</dbReference>
<evidence type="ECO:0000256" key="3">
    <source>
        <dbReference type="ARBA" id="ARBA00004613"/>
    </source>
</evidence>
<dbReference type="Pfam" id="PF00614">
    <property type="entry name" value="PLDc"/>
    <property type="match status" value="1"/>
</dbReference>
<dbReference type="EMBL" id="LPUY01000065">
    <property type="protein sequence ID" value="KUP92860.1"/>
    <property type="molecule type" value="Genomic_DNA"/>
</dbReference>
<organism evidence="11 12">
    <name type="scientific">Tritonibacter horizontis</name>
    <dbReference type="NCBI Taxonomy" id="1768241"/>
    <lineage>
        <taxon>Bacteria</taxon>
        <taxon>Pseudomonadati</taxon>
        <taxon>Pseudomonadota</taxon>
        <taxon>Alphaproteobacteria</taxon>
        <taxon>Rhodobacterales</taxon>
        <taxon>Paracoccaceae</taxon>
        <taxon>Tritonibacter</taxon>
    </lineage>
</organism>
<evidence type="ECO:0000313" key="12">
    <source>
        <dbReference type="Proteomes" id="UP000068382"/>
    </source>
</evidence>
<dbReference type="PROSITE" id="PS50035">
    <property type="entry name" value="PLD"/>
    <property type="match status" value="2"/>
</dbReference>
<dbReference type="GO" id="GO:0009395">
    <property type="term" value="P:phospholipid catabolic process"/>
    <property type="evidence" value="ECO:0007669"/>
    <property type="project" value="TreeGrafter"/>
</dbReference>
<evidence type="ECO:0000256" key="9">
    <source>
        <dbReference type="ARBA" id="ARBA00029594"/>
    </source>
</evidence>
<reference evidence="11 12" key="1">
    <citation type="submission" date="2015-12" db="EMBL/GenBank/DDBJ databases">
        <title>Genome sequence of the marine Rhodobacteraceae strain O3.65, Candidatus Tritonibacter horizontis.</title>
        <authorList>
            <person name="Poehlein A."/>
            <person name="Giebel H.A."/>
            <person name="Voget S."/>
            <person name="Brinkhoff T."/>
        </authorList>
    </citation>
    <scope>NUCLEOTIDE SEQUENCE [LARGE SCALE GENOMIC DNA]</scope>
    <source>
        <strain evidence="11 12">O3.65</strain>
    </source>
</reference>
<gene>
    <name evidence="11" type="primary">ywiE</name>
    <name evidence="11" type="ORF">TRIHO_23110</name>
</gene>
<dbReference type="Proteomes" id="UP000068382">
    <property type="component" value="Unassembled WGS sequence"/>
</dbReference>
<dbReference type="GO" id="GO:0005576">
    <property type="term" value="C:extracellular region"/>
    <property type="evidence" value="ECO:0007669"/>
    <property type="project" value="UniProtKB-SubCell"/>
</dbReference>
<keyword evidence="6" id="KW-0677">Repeat</keyword>
<dbReference type="Pfam" id="PF13091">
    <property type="entry name" value="PLDc_2"/>
    <property type="match status" value="1"/>
</dbReference>
<keyword evidence="12" id="KW-1185">Reference proteome</keyword>
<dbReference type="AlphaFoldDB" id="A0A132BYQ5"/>
<dbReference type="SUPFAM" id="SSF56024">
    <property type="entry name" value="Phospholipase D/nuclease"/>
    <property type="match status" value="2"/>
</dbReference>
<comment type="subcellular location">
    <subcellularLocation>
        <location evidence="3">Secreted</location>
    </subcellularLocation>
</comment>
<dbReference type="PANTHER" id="PTHR18896:SF76">
    <property type="entry name" value="PHOSPHOLIPASE"/>
    <property type="match status" value="1"/>
</dbReference>
<dbReference type="RefSeq" id="WP_068243507.1">
    <property type="nucleotide sequence ID" value="NZ_LPUY01000065.1"/>
</dbReference>
<evidence type="ECO:0000313" key="11">
    <source>
        <dbReference type="EMBL" id="KUP92860.1"/>
    </source>
</evidence>
<proteinExistence type="predicted"/>
<comment type="function">
    <text evidence="2">Could be a virulence factor.</text>
</comment>
<feature type="domain" description="PLD phosphodiesterase" evidence="10">
    <location>
        <begin position="335"/>
        <end position="362"/>
    </location>
</feature>
<evidence type="ECO:0000256" key="4">
    <source>
        <dbReference type="ARBA" id="ARBA00018392"/>
    </source>
</evidence>
<protein>
    <recommendedName>
        <fullName evidence="4">Phospholipase D</fullName>
    </recommendedName>
    <alternativeName>
        <fullName evidence="9">Choline phosphatase</fullName>
    </alternativeName>
</protein>
<feature type="domain" description="PLD phosphodiesterase" evidence="10">
    <location>
        <begin position="121"/>
        <end position="148"/>
    </location>
</feature>
<dbReference type="GO" id="GO:0016740">
    <property type="term" value="F:transferase activity"/>
    <property type="evidence" value="ECO:0007669"/>
    <property type="project" value="UniProtKB-KW"/>
</dbReference>
<name>A0A132BYQ5_9RHOB</name>
<dbReference type="InterPro" id="IPR001736">
    <property type="entry name" value="PLipase_D/transphosphatidylase"/>
</dbReference>
<dbReference type="SMART" id="SM00155">
    <property type="entry name" value="PLDc"/>
    <property type="match status" value="2"/>
</dbReference>
<evidence type="ECO:0000256" key="5">
    <source>
        <dbReference type="ARBA" id="ARBA00022525"/>
    </source>
</evidence>
<dbReference type="Gene3D" id="3.30.870.10">
    <property type="entry name" value="Endonuclease Chain A"/>
    <property type="match status" value="2"/>
</dbReference>
<comment type="catalytic activity">
    <reaction evidence="1">
        <text>a 1,2-diacyl-sn-glycero-3-phosphocholine + H2O = a 1,2-diacyl-sn-glycero-3-phosphate + choline + H(+)</text>
        <dbReference type="Rhea" id="RHEA:14445"/>
        <dbReference type="ChEBI" id="CHEBI:15354"/>
        <dbReference type="ChEBI" id="CHEBI:15377"/>
        <dbReference type="ChEBI" id="CHEBI:15378"/>
        <dbReference type="ChEBI" id="CHEBI:57643"/>
        <dbReference type="ChEBI" id="CHEBI:58608"/>
        <dbReference type="EC" id="3.1.4.4"/>
    </reaction>
</comment>
<evidence type="ECO:0000256" key="6">
    <source>
        <dbReference type="ARBA" id="ARBA00022737"/>
    </source>
</evidence>
<dbReference type="PATRIC" id="fig|1768241.3.peg.2426"/>
<keyword evidence="7" id="KW-0378">Hydrolase</keyword>
<accession>A0A132BYQ5</accession>
<comment type="caution">
    <text evidence="11">The sequence shown here is derived from an EMBL/GenBank/DDBJ whole genome shotgun (WGS) entry which is preliminary data.</text>
</comment>
<dbReference type="CDD" id="cd09143">
    <property type="entry name" value="PLDc_vPLD1_2_like_bac_2"/>
    <property type="match status" value="1"/>
</dbReference>
<dbReference type="CDD" id="cd09140">
    <property type="entry name" value="PLDc_vPLD1_2_like_bac_1"/>
    <property type="match status" value="1"/>
</dbReference>
<evidence type="ECO:0000256" key="7">
    <source>
        <dbReference type="ARBA" id="ARBA00022801"/>
    </source>
</evidence>
<keyword evidence="11" id="KW-0808">Transferase</keyword>
<dbReference type="InterPro" id="IPR015679">
    <property type="entry name" value="PLipase_D_fam"/>
</dbReference>
<dbReference type="InterPro" id="IPR025202">
    <property type="entry name" value="PLD-like_dom"/>
</dbReference>
<keyword evidence="5" id="KW-0964">Secreted</keyword>
<keyword evidence="8" id="KW-0443">Lipid metabolism</keyword>
<dbReference type="GO" id="GO:0004630">
    <property type="term" value="F:phospholipase D activity"/>
    <property type="evidence" value="ECO:0007669"/>
    <property type="project" value="UniProtKB-EC"/>
</dbReference>
<evidence type="ECO:0000259" key="10">
    <source>
        <dbReference type="PROSITE" id="PS50035"/>
    </source>
</evidence>